<dbReference type="PANTHER" id="PTHR33221:SF5">
    <property type="entry name" value="HTH-TYPE TRANSCRIPTIONAL REGULATOR ISCR"/>
    <property type="match status" value="1"/>
</dbReference>
<keyword evidence="1" id="KW-0238">DNA-binding</keyword>
<comment type="caution">
    <text evidence="2">The sequence shown here is derived from an EMBL/GenBank/DDBJ whole genome shotgun (WGS) entry which is preliminary data.</text>
</comment>
<name>A0A926D651_9FIRM</name>
<keyword evidence="3" id="KW-1185">Reference proteome</keyword>
<evidence type="ECO:0000313" key="3">
    <source>
        <dbReference type="Proteomes" id="UP000623172"/>
    </source>
</evidence>
<dbReference type="Gene3D" id="1.10.10.10">
    <property type="entry name" value="Winged helix-like DNA-binding domain superfamily/Winged helix DNA-binding domain"/>
    <property type="match status" value="1"/>
</dbReference>
<dbReference type="GO" id="GO:0005829">
    <property type="term" value="C:cytosol"/>
    <property type="evidence" value="ECO:0007669"/>
    <property type="project" value="TreeGrafter"/>
</dbReference>
<dbReference type="InterPro" id="IPR036388">
    <property type="entry name" value="WH-like_DNA-bd_sf"/>
</dbReference>
<dbReference type="EMBL" id="JACRSR010000001">
    <property type="protein sequence ID" value="MBC8531090.1"/>
    <property type="molecule type" value="Genomic_DNA"/>
</dbReference>
<dbReference type="AlphaFoldDB" id="A0A926D651"/>
<protein>
    <submittedName>
        <fullName evidence="2">Rrf2 family transcriptional regulator</fullName>
    </submittedName>
</protein>
<gene>
    <name evidence="2" type="ORF">H8696_04420</name>
</gene>
<dbReference type="FunFam" id="1.10.10.10:FF:000164">
    <property type="entry name" value="Transcriptional regulator, Rrf2 family"/>
    <property type="match status" value="1"/>
</dbReference>
<dbReference type="PROSITE" id="PS01332">
    <property type="entry name" value="HTH_RRF2_1"/>
    <property type="match status" value="1"/>
</dbReference>
<reference evidence="2" key="1">
    <citation type="submission" date="2020-08" db="EMBL/GenBank/DDBJ databases">
        <title>Genome public.</title>
        <authorList>
            <person name="Liu C."/>
            <person name="Sun Q."/>
        </authorList>
    </citation>
    <scope>NUCLEOTIDE SEQUENCE</scope>
    <source>
        <strain evidence="2">NSJ-53</strain>
    </source>
</reference>
<dbReference type="InterPro" id="IPR030489">
    <property type="entry name" value="TR_Rrf2-type_CS"/>
</dbReference>
<proteinExistence type="predicted"/>
<dbReference type="PROSITE" id="PS51197">
    <property type="entry name" value="HTH_RRF2_2"/>
    <property type="match status" value="1"/>
</dbReference>
<accession>A0A926D651</accession>
<dbReference type="Proteomes" id="UP000623172">
    <property type="component" value="Unassembled WGS sequence"/>
</dbReference>
<sequence length="146" mass="16163">MRLSTKGRYGLRAAFDLALHYGEGPQPLRDIAERQEISEPYLEQLMAALRKAGLLKSIRGAQGGYVLAADPAEITVGSVIRALEGATCMVECTDEDGRCAKADHCPARLVWQRIQASIDGVMDSMTLQDMLEDYKNLNADAYMYYI</sequence>
<dbReference type="PANTHER" id="PTHR33221">
    <property type="entry name" value="WINGED HELIX-TURN-HELIX TRANSCRIPTIONAL REGULATOR, RRF2 FAMILY"/>
    <property type="match status" value="1"/>
</dbReference>
<dbReference type="NCBIfam" id="TIGR00738">
    <property type="entry name" value="rrf2_super"/>
    <property type="match status" value="1"/>
</dbReference>
<dbReference type="InterPro" id="IPR036390">
    <property type="entry name" value="WH_DNA-bd_sf"/>
</dbReference>
<dbReference type="SUPFAM" id="SSF46785">
    <property type="entry name" value="Winged helix' DNA-binding domain"/>
    <property type="match status" value="1"/>
</dbReference>
<organism evidence="2 3">
    <name type="scientific">Gehongia tenuis</name>
    <dbReference type="NCBI Taxonomy" id="2763655"/>
    <lineage>
        <taxon>Bacteria</taxon>
        <taxon>Bacillati</taxon>
        <taxon>Bacillota</taxon>
        <taxon>Clostridia</taxon>
        <taxon>Christensenellales</taxon>
        <taxon>Christensenellaceae</taxon>
        <taxon>Gehongia</taxon>
    </lineage>
</organism>
<dbReference type="GO" id="GO:0003700">
    <property type="term" value="F:DNA-binding transcription factor activity"/>
    <property type="evidence" value="ECO:0007669"/>
    <property type="project" value="TreeGrafter"/>
</dbReference>
<dbReference type="Pfam" id="PF02082">
    <property type="entry name" value="Rrf2"/>
    <property type="match status" value="1"/>
</dbReference>
<evidence type="ECO:0000313" key="2">
    <source>
        <dbReference type="EMBL" id="MBC8531090.1"/>
    </source>
</evidence>
<dbReference type="GO" id="GO:0003677">
    <property type="term" value="F:DNA binding"/>
    <property type="evidence" value="ECO:0007669"/>
    <property type="project" value="UniProtKB-KW"/>
</dbReference>
<evidence type="ECO:0000256" key="1">
    <source>
        <dbReference type="ARBA" id="ARBA00023125"/>
    </source>
</evidence>
<dbReference type="InterPro" id="IPR000944">
    <property type="entry name" value="Tscrpt_reg_Rrf2"/>
</dbReference>